<dbReference type="GO" id="GO:0016020">
    <property type="term" value="C:membrane"/>
    <property type="evidence" value="ECO:0007669"/>
    <property type="project" value="UniProtKB-SubCell"/>
</dbReference>
<keyword evidence="11" id="KW-1185">Reference proteome</keyword>
<dbReference type="OrthoDB" id="9806522at2"/>
<comment type="caution">
    <text evidence="10">The sequence shown here is derived from an EMBL/GenBank/DDBJ whole genome shotgun (WGS) entry which is preliminary data.</text>
</comment>
<evidence type="ECO:0000313" key="10">
    <source>
        <dbReference type="EMBL" id="PZT47849.1"/>
    </source>
</evidence>
<dbReference type="RefSeq" id="WP_111230113.1">
    <property type="nucleotide sequence ID" value="NZ_NBIU01000020.1"/>
</dbReference>
<evidence type="ECO:0000256" key="3">
    <source>
        <dbReference type="ARBA" id="ARBA00022448"/>
    </source>
</evidence>
<evidence type="ECO:0000256" key="4">
    <source>
        <dbReference type="ARBA" id="ARBA00022692"/>
    </source>
</evidence>
<evidence type="ECO:0000313" key="11">
    <source>
        <dbReference type="Proteomes" id="UP000249746"/>
    </source>
</evidence>
<keyword evidence="3" id="KW-0813">Transport</keyword>
<name>A0A2W6MVA7_9HELI</name>
<dbReference type="Proteomes" id="UP000249746">
    <property type="component" value="Unassembled WGS sequence"/>
</dbReference>
<evidence type="ECO:0000256" key="7">
    <source>
        <dbReference type="SAM" id="Phobius"/>
    </source>
</evidence>
<organism evidence="10 11">
    <name type="scientific">Helicobacter valdiviensis</name>
    <dbReference type="NCBI Taxonomy" id="1458358"/>
    <lineage>
        <taxon>Bacteria</taxon>
        <taxon>Pseudomonadati</taxon>
        <taxon>Campylobacterota</taxon>
        <taxon>Epsilonproteobacteria</taxon>
        <taxon>Campylobacterales</taxon>
        <taxon>Helicobacteraceae</taxon>
        <taxon>Helicobacter</taxon>
    </lineage>
</organism>
<comment type="similarity">
    <text evidence="2">Belongs to the cation diffusion facilitator (CDF) transporter (TC 2.A.4) family.</text>
</comment>
<keyword evidence="4 7" id="KW-0812">Transmembrane</keyword>
<feature type="transmembrane region" description="Helical" evidence="7">
    <location>
        <begin position="34"/>
        <end position="55"/>
    </location>
</feature>
<accession>A0A2W6MVA7</accession>
<keyword evidence="6 7" id="KW-0472">Membrane</keyword>
<feature type="domain" description="Cation efflux protein cytoplasmic" evidence="9">
    <location>
        <begin position="206"/>
        <end position="282"/>
    </location>
</feature>
<dbReference type="InterPro" id="IPR050291">
    <property type="entry name" value="CDF_Transporter"/>
</dbReference>
<dbReference type="Gene3D" id="1.20.1510.10">
    <property type="entry name" value="Cation efflux protein transmembrane domain"/>
    <property type="match status" value="1"/>
</dbReference>
<evidence type="ECO:0000256" key="2">
    <source>
        <dbReference type="ARBA" id="ARBA00008114"/>
    </source>
</evidence>
<dbReference type="GO" id="GO:0008324">
    <property type="term" value="F:monoatomic cation transmembrane transporter activity"/>
    <property type="evidence" value="ECO:0007669"/>
    <property type="project" value="InterPro"/>
</dbReference>
<evidence type="ECO:0000256" key="5">
    <source>
        <dbReference type="ARBA" id="ARBA00022989"/>
    </source>
</evidence>
<evidence type="ECO:0000256" key="6">
    <source>
        <dbReference type="ARBA" id="ARBA00023136"/>
    </source>
</evidence>
<dbReference type="PANTHER" id="PTHR43840">
    <property type="entry name" value="MITOCHONDRIAL METAL TRANSPORTER 1-RELATED"/>
    <property type="match status" value="1"/>
</dbReference>
<dbReference type="Gene3D" id="3.30.70.1350">
    <property type="entry name" value="Cation efflux protein, cytoplasmic domain"/>
    <property type="match status" value="1"/>
</dbReference>
<keyword evidence="5 7" id="KW-1133">Transmembrane helix</keyword>
<dbReference type="InterPro" id="IPR036837">
    <property type="entry name" value="Cation_efflux_CTD_sf"/>
</dbReference>
<feature type="transmembrane region" description="Helical" evidence="7">
    <location>
        <begin position="176"/>
        <end position="194"/>
    </location>
</feature>
<dbReference type="Pfam" id="PF01545">
    <property type="entry name" value="Cation_efflux"/>
    <property type="match status" value="1"/>
</dbReference>
<dbReference type="InterPro" id="IPR002524">
    <property type="entry name" value="Cation_efflux"/>
</dbReference>
<dbReference type="EMBL" id="NBIU01000020">
    <property type="protein sequence ID" value="PZT47849.1"/>
    <property type="molecule type" value="Genomic_DNA"/>
</dbReference>
<sequence length="287" mass="31763">MTPQKKAVIVASLVASLLICVKFVIGILSSSVAVLASAIDSLLDLLTSLFNFFALSKSEKPADSNFNYGRGKIESLASVIEGSIIIVSGIFILYQSIMKLIRQEDVEYLEYSIYVMIFSVVVTLCLVLYLERIAKKSNNLIVKADALHYKTDLFSNGIVLVSLGVVYLSGFAFIDGILGICIGIYIIYSAFSLLKEGVLVLLDKALSEELVKKVIQILEQEKGVIAYHDLKTRQSGEIYLVEVHLELDGTMSLSKAHKIADTIEKRIMDLEGKWEVITHLDPFGEEE</sequence>
<feature type="transmembrane region" description="Helical" evidence="7">
    <location>
        <begin position="109"/>
        <end position="130"/>
    </location>
</feature>
<gene>
    <name evidence="10" type="ORF">B6S12_07125</name>
</gene>
<dbReference type="InterPro" id="IPR027470">
    <property type="entry name" value="Cation_efflux_CTD"/>
</dbReference>
<protein>
    <submittedName>
        <fullName evidence="10">Cation-efflux pump</fullName>
    </submittedName>
</protein>
<dbReference type="NCBIfam" id="TIGR01297">
    <property type="entry name" value="CDF"/>
    <property type="match status" value="1"/>
</dbReference>
<dbReference type="InterPro" id="IPR027469">
    <property type="entry name" value="Cation_efflux_TMD_sf"/>
</dbReference>
<feature type="transmembrane region" description="Helical" evidence="7">
    <location>
        <begin position="151"/>
        <end position="170"/>
    </location>
</feature>
<reference evidence="10 11" key="1">
    <citation type="submission" date="2017-03" db="EMBL/GenBank/DDBJ databases">
        <title>Genomic and clinical evidence uncovers the enterohepatic species Helicobacter valdiviensis as a potential human intestinal pathogen.</title>
        <authorList>
            <person name="Fresia P."/>
            <person name="Jara R."/>
            <person name="Sierra R."/>
            <person name="Ferres I."/>
            <person name="Greif G."/>
            <person name="Iraola G."/>
            <person name="Collado L."/>
        </authorList>
    </citation>
    <scope>NUCLEOTIDE SEQUENCE [LARGE SCALE GENOMIC DNA]</scope>
    <source>
        <strain evidence="10 11">WBE14</strain>
    </source>
</reference>
<evidence type="ECO:0000259" key="9">
    <source>
        <dbReference type="Pfam" id="PF16916"/>
    </source>
</evidence>
<feature type="transmembrane region" description="Helical" evidence="7">
    <location>
        <begin position="76"/>
        <end position="97"/>
    </location>
</feature>
<comment type="subcellular location">
    <subcellularLocation>
        <location evidence="1">Membrane</location>
        <topology evidence="1">Multi-pass membrane protein</topology>
    </subcellularLocation>
</comment>
<proteinExistence type="inferred from homology"/>
<dbReference type="InterPro" id="IPR058533">
    <property type="entry name" value="Cation_efflux_TM"/>
</dbReference>
<evidence type="ECO:0000259" key="8">
    <source>
        <dbReference type="Pfam" id="PF01545"/>
    </source>
</evidence>
<dbReference type="PANTHER" id="PTHR43840:SF15">
    <property type="entry name" value="MITOCHONDRIAL METAL TRANSPORTER 1-RELATED"/>
    <property type="match status" value="1"/>
</dbReference>
<dbReference type="SUPFAM" id="SSF161111">
    <property type="entry name" value="Cation efflux protein transmembrane domain-like"/>
    <property type="match status" value="1"/>
</dbReference>
<evidence type="ECO:0000256" key="1">
    <source>
        <dbReference type="ARBA" id="ARBA00004141"/>
    </source>
</evidence>
<dbReference type="SUPFAM" id="SSF160240">
    <property type="entry name" value="Cation efflux protein cytoplasmic domain-like"/>
    <property type="match status" value="1"/>
</dbReference>
<feature type="transmembrane region" description="Helical" evidence="7">
    <location>
        <begin position="7"/>
        <end position="28"/>
    </location>
</feature>
<dbReference type="Pfam" id="PF16916">
    <property type="entry name" value="ZT_dimer"/>
    <property type="match status" value="1"/>
</dbReference>
<feature type="domain" description="Cation efflux protein transmembrane" evidence="8">
    <location>
        <begin position="8"/>
        <end position="202"/>
    </location>
</feature>
<dbReference type="AlphaFoldDB" id="A0A2W6MVA7"/>